<gene>
    <name evidence="1" type="ORF">WG66_13168</name>
</gene>
<protein>
    <submittedName>
        <fullName evidence="1">Uncharacterized protein</fullName>
    </submittedName>
</protein>
<proteinExistence type="predicted"/>
<name>A0A0W0FDA1_MONRR</name>
<dbReference type="EMBL" id="LATX01002101">
    <property type="protein sequence ID" value="KTB34266.1"/>
    <property type="molecule type" value="Genomic_DNA"/>
</dbReference>
<reference evidence="1 2" key="1">
    <citation type="submission" date="2015-12" db="EMBL/GenBank/DDBJ databases">
        <title>Draft genome sequence of Moniliophthora roreri, the causal agent of frosty pod rot of cacao.</title>
        <authorList>
            <person name="Aime M.C."/>
            <person name="Diaz-Valderrama J.R."/>
            <person name="Kijpornyongpan T."/>
            <person name="Phillips-Mora W."/>
        </authorList>
    </citation>
    <scope>NUCLEOTIDE SEQUENCE [LARGE SCALE GENOMIC DNA]</scope>
    <source>
        <strain evidence="1 2">MCA 2952</strain>
    </source>
</reference>
<dbReference type="Proteomes" id="UP000054988">
    <property type="component" value="Unassembled WGS sequence"/>
</dbReference>
<comment type="caution">
    <text evidence="1">The sequence shown here is derived from an EMBL/GenBank/DDBJ whole genome shotgun (WGS) entry which is preliminary data.</text>
</comment>
<sequence>MYIGSSSDHNTLLPGSPHPFWHIDFENTIYFESGTLY</sequence>
<evidence type="ECO:0000313" key="2">
    <source>
        <dbReference type="Proteomes" id="UP000054988"/>
    </source>
</evidence>
<evidence type="ECO:0000313" key="1">
    <source>
        <dbReference type="EMBL" id="KTB34266.1"/>
    </source>
</evidence>
<dbReference type="AlphaFoldDB" id="A0A0W0FDA1"/>
<accession>A0A0W0FDA1</accession>
<organism evidence="1 2">
    <name type="scientific">Moniliophthora roreri</name>
    <name type="common">Frosty pod rot fungus</name>
    <name type="synonym">Monilia roreri</name>
    <dbReference type="NCBI Taxonomy" id="221103"/>
    <lineage>
        <taxon>Eukaryota</taxon>
        <taxon>Fungi</taxon>
        <taxon>Dikarya</taxon>
        <taxon>Basidiomycota</taxon>
        <taxon>Agaricomycotina</taxon>
        <taxon>Agaricomycetes</taxon>
        <taxon>Agaricomycetidae</taxon>
        <taxon>Agaricales</taxon>
        <taxon>Marasmiineae</taxon>
        <taxon>Marasmiaceae</taxon>
        <taxon>Moniliophthora</taxon>
    </lineage>
</organism>